<dbReference type="PANTHER" id="PTHR33908">
    <property type="entry name" value="MANNOSYLTRANSFERASE YKCB-RELATED"/>
    <property type="match status" value="1"/>
</dbReference>
<evidence type="ECO:0000313" key="10">
    <source>
        <dbReference type="Proteomes" id="UP000608024"/>
    </source>
</evidence>
<evidence type="ECO:0000313" key="9">
    <source>
        <dbReference type="EMBL" id="GHE86359.1"/>
    </source>
</evidence>
<gene>
    <name evidence="9" type="ORF">GCM10018785_62650</name>
</gene>
<dbReference type="GO" id="GO:0016763">
    <property type="term" value="F:pentosyltransferase activity"/>
    <property type="evidence" value="ECO:0007669"/>
    <property type="project" value="TreeGrafter"/>
</dbReference>
<feature type="transmembrane region" description="Helical" evidence="8">
    <location>
        <begin position="161"/>
        <end position="184"/>
    </location>
</feature>
<dbReference type="GO" id="GO:0005886">
    <property type="term" value="C:plasma membrane"/>
    <property type="evidence" value="ECO:0007669"/>
    <property type="project" value="UniProtKB-SubCell"/>
</dbReference>
<feature type="transmembrane region" description="Helical" evidence="8">
    <location>
        <begin position="105"/>
        <end position="124"/>
    </location>
</feature>
<dbReference type="PANTHER" id="PTHR33908:SF3">
    <property type="entry name" value="UNDECAPRENYL PHOSPHATE-ALPHA-4-AMINO-4-DEOXY-L-ARABINOSE ARABINOSYL TRANSFERASE"/>
    <property type="match status" value="1"/>
</dbReference>
<keyword evidence="6 8" id="KW-1133">Transmembrane helix</keyword>
<comment type="subcellular location">
    <subcellularLocation>
        <location evidence="1">Cell membrane</location>
        <topology evidence="1">Multi-pass membrane protein</topology>
    </subcellularLocation>
</comment>
<proteinExistence type="predicted"/>
<dbReference type="EMBL" id="BNBT01000144">
    <property type="protein sequence ID" value="GHE86359.1"/>
    <property type="molecule type" value="Genomic_DNA"/>
</dbReference>
<dbReference type="RefSeq" id="WP_229926055.1">
    <property type="nucleotide sequence ID" value="NZ_BNBT01000144.1"/>
</dbReference>
<keyword evidence="5 8" id="KW-0812">Transmembrane</keyword>
<evidence type="ECO:0000256" key="1">
    <source>
        <dbReference type="ARBA" id="ARBA00004651"/>
    </source>
</evidence>
<dbReference type="GO" id="GO:0009103">
    <property type="term" value="P:lipopolysaccharide biosynthetic process"/>
    <property type="evidence" value="ECO:0007669"/>
    <property type="project" value="UniProtKB-ARBA"/>
</dbReference>
<accession>A0A919A3Y1</accession>
<dbReference type="InterPro" id="IPR050297">
    <property type="entry name" value="LipidA_mod_glycosyltrf_83"/>
</dbReference>
<sequence length="486" mass="51133">MPKNALGAAGPAVLALVLGLWGITREDSMWRDEAATWMAAGRSPAGLRHLLDHADVVHGCYYLLMHGLFEVFGPGLVTLRLPSVLATACAAAATAATGRRLAGPWAGLLAGTAFVLMPSTQRYAQEGRSYALVVAAVAVATWLLVTLAQDRPAARAATWRWVGYAGAMLVAALLNWFSLLALLAHAVTVLRAGRLGAGRLPRHWATAAAVVVTGALPLVLVSRAQARQVAWIPPLTWATAPAPLCLLGTGLLCGLLLRRRPGAPARTAAPAVSVVWAGLPLLAVPVLALLAASLIKPLYIDRYVLYANVGLGLLLGAALAVVVRSWRPFTALFLAASAALLPLHLGLRTPQSRVDDVLAPADAVARVSRAGDGVLFIPSLRRDTAEVSPQLFAGLDDVALVRSPADSGTLRGVEAAPARIREAMLAERRILVVGDPEDHPGGPGDATKRRVLAAFFVRCADAETRGRRVQVYERGTSCSSTPARRL</sequence>
<feature type="transmembrane region" description="Helical" evidence="8">
    <location>
        <begin position="204"/>
        <end position="222"/>
    </location>
</feature>
<feature type="transmembrane region" description="Helical" evidence="8">
    <location>
        <begin position="269"/>
        <end position="291"/>
    </location>
</feature>
<protein>
    <recommendedName>
        <fullName evidence="11">Glycosyltransferase RgtA/B/C/D-like domain-containing protein</fullName>
    </recommendedName>
</protein>
<evidence type="ECO:0000256" key="4">
    <source>
        <dbReference type="ARBA" id="ARBA00022679"/>
    </source>
</evidence>
<evidence type="ECO:0000256" key="5">
    <source>
        <dbReference type="ARBA" id="ARBA00022692"/>
    </source>
</evidence>
<evidence type="ECO:0000256" key="6">
    <source>
        <dbReference type="ARBA" id="ARBA00022989"/>
    </source>
</evidence>
<keyword evidence="7 8" id="KW-0472">Membrane</keyword>
<name>A0A919A3Y1_9ACTN</name>
<reference evidence="9" key="1">
    <citation type="journal article" date="2014" name="Int. J. Syst. Evol. Microbiol.">
        <title>Complete genome sequence of Corynebacterium casei LMG S-19264T (=DSM 44701T), isolated from a smear-ripened cheese.</title>
        <authorList>
            <consortium name="US DOE Joint Genome Institute (JGI-PGF)"/>
            <person name="Walter F."/>
            <person name="Albersmeier A."/>
            <person name="Kalinowski J."/>
            <person name="Ruckert C."/>
        </authorList>
    </citation>
    <scope>NUCLEOTIDE SEQUENCE</scope>
    <source>
        <strain evidence="9">JCM 4784</strain>
    </source>
</reference>
<evidence type="ECO:0000256" key="2">
    <source>
        <dbReference type="ARBA" id="ARBA00022475"/>
    </source>
</evidence>
<evidence type="ECO:0000256" key="7">
    <source>
        <dbReference type="ARBA" id="ARBA00023136"/>
    </source>
</evidence>
<feature type="transmembrane region" description="Helical" evidence="8">
    <location>
        <begin position="303"/>
        <end position="323"/>
    </location>
</feature>
<dbReference type="GO" id="GO:0010041">
    <property type="term" value="P:response to iron(III) ion"/>
    <property type="evidence" value="ECO:0007669"/>
    <property type="project" value="TreeGrafter"/>
</dbReference>
<dbReference type="AlphaFoldDB" id="A0A919A3Y1"/>
<evidence type="ECO:0000256" key="8">
    <source>
        <dbReference type="SAM" id="Phobius"/>
    </source>
</evidence>
<keyword evidence="2" id="KW-1003">Cell membrane</keyword>
<dbReference type="Proteomes" id="UP000608024">
    <property type="component" value="Unassembled WGS sequence"/>
</dbReference>
<reference evidence="9" key="2">
    <citation type="submission" date="2020-09" db="EMBL/GenBank/DDBJ databases">
        <authorList>
            <person name="Sun Q."/>
            <person name="Ohkuma M."/>
        </authorList>
    </citation>
    <scope>NUCLEOTIDE SEQUENCE</scope>
    <source>
        <strain evidence="9">JCM 4784</strain>
    </source>
</reference>
<feature type="transmembrane region" description="Helical" evidence="8">
    <location>
        <begin position="234"/>
        <end position="257"/>
    </location>
</feature>
<keyword evidence="4" id="KW-0808">Transferase</keyword>
<comment type="caution">
    <text evidence="9">The sequence shown here is derived from an EMBL/GenBank/DDBJ whole genome shotgun (WGS) entry which is preliminary data.</text>
</comment>
<evidence type="ECO:0000256" key="3">
    <source>
        <dbReference type="ARBA" id="ARBA00022676"/>
    </source>
</evidence>
<evidence type="ECO:0008006" key="11">
    <source>
        <dbReference type="Google" id="ProtNLM"/>
    </source>
</evidence>
<feature type="transmembrane region" description="Helical" evidence="8">
    <location>
        <begin position="130"/>
        <end position="149"/>
    </location>
</feature>
<keyword evidence="10" id="KW-1185">Reference proteome</keyword>
<keyword evidence="3" id="KW-0328">Glycosyltransferase</keyword>
<organism evidence="9 10">
    <name type="scientific">Streptomyces longispororuber</name>
    <dbReference type="NCBI Taxonomy" id="68230"/>
    <lineage>
        <taxon>Bacteria</taxon>
        <taxon>Bacillati</taxon>
        <taxon>Actinomycetota</taxon>
        <taxon>Actinomycetes</taxon>
        <taxon>Kitasatosporales</taxon>
        <taxon>Streptomycetaceae</taxon>
        <taxon>Streptomyces</taxon>
    </lineage>
</organism>